<feature type="signal peptide" evidence="2">
    <location>
        <begin position="1"/>
        <end position="20"/>
    </location>
</feature>
<keyword evidence="2" id="KW-0732">Signal</keyword>
<gene>
    <name evidence="3" type="ORF">CYFUS_004973</name>
</gene>
<evidence type="ECO:0000313" key="3">
    <source>
        <dbReference type="EMBL" id="ATB39529.1"/>
    </source>
</evidence>
<dbReference type="PROSITE" id="PS51257">
    <property type="entry name" value="PROKAR_LIPOPROTEIN"/>
    <property type="match status" value="1"/>
</dbReference>
<dbReference type="AlphaFoldDB" id="A0A250J6G7"/>
<dbReference type="KEGG" id="cfus:CYFUS_004973"/>
<dbReference type="Proteomes" id="UP000217257">
    <property type="component" value="Chromosome"/>
</dbReference>
<organism evidence="3 4">
    <name type="scientific">Cystobacter fuscus</name>
    <dbReference type="NCBI Taxonomy" id="43"/>
    <lineage>
        <taxon>Bacteria</taxon>
        <taxon>Pseudomonadati</taxon>
        <taxon>Myxococcota</taxon>
        <taxon>Myxococcia</taxon>
        <taxon>Myxococcales</taxon>
        <taxon>Cystobacterineae</taxon>
        <taxon>Archangiaceae</taxon>
        <taxon>Cystobacter</taxon>
    </lineage>
</organism>
<accession>A0A250J6G7</accession>
<evidence type="ECO:0008006" key="5">
    <source>
        <dbReference type="Google" id="ProtNLM"/>
    </source>
</evidence>
<evidence type="ECO:0000256" key="1">
    <source>
        <dbReference type="SAM" id="MobiDB-lite"/>
    </source>
</evidence>
<dbReference type="EMBL" id="CP022098">
    <property type="protein sequence ID" value="ATB39529.1"/>
    <property type="molecule type" value="Genomic_DNA"/>
</dbReference>
<name>A0A250J6G7_9BACT</name>
<feature type="region of interest" description="Disordered" evidence="1">
    <location>
        <begin position="409"/>
        <end position="430"/>
    </location>
</feature>
<evidence type="ECO:0000313" key="4">
    <source>
        <dbReference type="Proteomes" id="UP000217257"/>
    </source>
</evidence>
<proteinExistence type="predicted"/>
<dbReference type="RefSeq" id="WP_095987547.1">
    <property type="nucleotide sequence ID" value="NZ_CP022098.1"/>
</dbReference>
<feature type="chain" id="PRO_5012693416" description="Carboxypeptidase regulatory-like domain-containing protein" evidence="2">
    <location>
        <begin position="21"/>
        <end position="430"/>
    </location>
</feature>
<sequence>MKNASLVWSCCAALVLSACGDNPPAPITVTGKVFGDSLQAVSKASILIPGNGRQPVAVDGSGAFSISGVTPPYDVIVADKERRVATVFMGLTLETLTVPLELDTDAAQPDPEHEATVEGTVTGEQPSSAIATTNLLFASTGGDMSGSVEPSGTYSLNVDWSGATSATGTIYALQSESSSPGSLPTRYLAFGQRDNVTVSKDATLPAQDIALSPVTNSRLAGNYIVPEGYALSLSTLSLAFKPGSEFSLGFAFASSGAFDYAVPQIPQTTFSILAFAIPRDAQGAEGTLLFKRGLTAGTTNVSVEIQASARPAQPADAAKDVTRTTEFSWSPFAGGVHVLTLQEDKSKNQTPYTVTLYTSGTQTTLPDLSAFGMDLPANTEFTWKIQGFGPAASMDALIGLVEHGNPLEQGTGDISVSTSETRTFTTAATP</sequence>
<evidence type="ECO:0000256" key="2">
    <source>
        <dbReference type="SAM" id="SignalP"/>
    </source>
</evidence>
<reference evidence="3 4" key="1">
    <citation type="submission" date="2017-06" db="EMBL/GenBank/DDBJ databases">
        <title>Sequencing and comparative analysis of myxobacterial genomes.</title>
        <authorList>
            <person name="Rupp O."/>
            <person name="Goesmann A."/>
            <person name="Sogaard-Andersen L."/>
        </authorList>
    </citation>
    <scope>NUCLEOTIDE SEQUENCE [LARGE SCALE GENOMIC DNA]</scope>
    <source>
        <strain evidence="3 4">DSM 52655</strain>
    </source>
</reference>
<protein>
    <recommendedName>
        <fullName evidence="5">Carboxypeptidase regulatory-like domain-containing protein</fullName>
    </recommendedName>
</protein>
<feature type="compositionally biased region" description="Low complexity" evidence="1">
    <location>
        <begin position="417"/>
        <end position="430"/>
    </location>
</feature>